<evidence type="ECO:0000313" key="2">
    <source>
        <dbReference type="Proteomes" id="UP000293331"/>
    </source>
</evidence>
<dbReference type="RefSeq" id="WP_129875278.1">
    <property type="nucleotide sequence ID" value="NZ_SEWG01000001.1"/>
</dbReference>
<evidence type="ECO:0000313" key="1">
    <source>
        <dbReference type="EMBL" id="RYU92551.1"/>
    </source>
</evidence>
<comment type="caution">
    <text evidence="1">The sequence shown here is derived from an EMBL/GenBank/DDBJ whole genome shotgun (WGS) entry which is preliminary data.</text>
</comment>
<proteinExistence type="predicted"/>
<accession>A0A4Q5LSK6</accession>
<reference evidence="1 2" key="1">
    <citation type="submission" date="2019-02" db="EMBL/GenBank/DDBJ databases">
        <title>Bacterial novel species Mucilaginibacter sp. 17JY9-4 isolated from soil.</title>
        <authorList>
            <person name="Jung H.-Y."/>
        </authorList>
    </citation>
    <scope>NUCLEOTIDE SEQUENCE [LARGE SCALE GENOMIC DNA]</scope>
    <source>
        <strain evidence="1 2">17JY9-4</strain>
    </source>
</reference>
<gene>
    <name evidence="1" type="ORF">EWM62_03725</name>
</gene>
<dbReference type="Gene3D" id="3.30.530.20">
    <property type="match status" value="1"/>
</dbReference>
<dbReference type="EMBL" id="SEWG01000001">
    <property type="protein sequence ID" value="RYU92551.1"/>
    <property type="molecule type" value="Genomic_DNA"/>
</dbReference>
<keyword evidence="2" id="KW-1185">Reference proteome</keyword>
<dbReference type="SUPFAM" id="SSF55961">
    <property type="entry name" value="Bet v1-like"/>
    <property type="match status" value="1"/>
</dbReference>
<dbReference type="OrthoDB" id="1011799at2"/>
<dbReference type="AlphaFoldDB" id="A0A4Q5LSK6"/>
<organism evidence="1 2">
    <name type="scientific">Mucilaginibacter terrigena</name>
    <dbReference type="NCBI Taxonomy" id="2492395"/>
    <lineage>
        <taxon>Bacteria</taxon>
        <taxon>Pseudomonadati</taxon>
        <taxon>Bacteroidota</taxon>
        <taxon>Sphingobacteriia</taxon>
        <taxon>Sphingobacteriales</taxon>
        <taxon>Sphingobacteriaceae</taxon>
        <taxon>Mucilaginibacter</taxon>
    </lineage>
</organism>
<sequence>MSVFESTVTVSKPAAQVYAFLADMNNHRQLMPDNITDWTSTTDVASFTIPNITKLSLQIDERVDNGLVRIIPAEKPPFDMELKWELSETDGATKATFTITADLNMMMKMLASGPLQKLADGETTNLVSILS</sequence>
<name>A0A4Q5LSK6_9SPHI</name>
<protein>
    <submittedName>
        <fullName evidence="1">SRPBCC family protein</fullName>
    </submittedName>
</protein>
<dbReference type="Proteomes" id="UP000293331">
    <property type="component" value="Unassembled WGS sequence"/>
</dbReference>
<dbReference type="InterPro" id="IPR023393">
    <property type="entry name" value="START-like_dom_sf"/>
</dbReference>